<dbReference type="EMBL" id="LIRS01000145">
    <property type="protein sequence ID" value="KOY20511.1"/>
    <property type="molecule type" value="Genomic_DNA"/>
</dbReference>
<dbReference type="RefSeq" id="WP_042763424.1">
    <property type="nucleotide sequence ID" value="NZ_JAMQAC010000062.1"/>
</dbReference>
<accession>A0AAW3INI3</accession>
<evidence type="ECO:0008006" key="3">
    <source>
        <dbReference type="Google" id="ProtNLM"/>
    </source>
</evidence>
<evidence type="ECO:0000313" key="1">
    <source>
        <dbReference type="EMBL" id="KOY20511.1"/>
    </source>
</evidence>
<reference evidence="1 2" key="1">
    <citation type="submission" date="2015-07" db="EMBL/GenBank/DDBJ databases">
        <title>Foodborne Vibrio parahaemolyticus Isolates.</title>
        <authorList>
            <person name="Ronholm J."/>
            <person name="Petronella N."/>
            <person name="Kenwell R."/>
            <person name="Banerjee S."/>
        </authorList>
    </citation>
    <scope>NUCLEOTIDE SEQUENCE [LARGE SCALE GENOMIC DNA]</scope>
    <source>
        <strain evidence="1 2">HS-06-05</strain>
    </source>
</reference>
<proteinExistence type="predicted"/>
<dbReference type="Proteomes" id="UP000037697">
    <property type="component" value="Unassembled WGS sequence"/>
</dbReference>
<evidence type="ECO:0000313" key="2">
    <source>
        <dbReference type="Proteomes" id="UP000037697"/>
    </source>
</evidence>
<gene>
    <name evidence="1" type="ORF">ACX05_23270</name>
</gene>
<dbReference type="AlphaFoldDB" id="A0AAW3INI3"/>
<sequence>MSKVLPSEAELRESYTAFHESAFGLLDQVDKKPLNLMFAAVNAQIALELFLKNLFTRQGRGDEILKSNRHGSMVDYKEFNQILNLLYSDKGTKFGKKKELVQFMQIRNSIVHRGQKAAWDPEVALFPKSGN</sequence>
<protein>
    <recommendedName>
        <fullName evidence="3">RiboL-PSP-HEPN domain-containing protein</fullName>
    </recommendedName>
</protein>
<organism evidence="1 2">
    <name type="scientific">Vibrio parahaemolyticus</name>
    <dbReference type="NCBI Taxonomy" id="670"/>
    <lineage>
        <taxon>Bacteria</taxon>
        <taxon>Pseudomonadati</taxon>
        <taxon>Pseudomonadota</taxon>
        <taxon>Gammaproteobacteria</taxon>
        <taxon>Vibrionales</taxon>
        <taxon>Vibrionaceae</taxon>
        <taxon>Vibrio</taxon>
    </lineage>
</organism>
<name>A0AAW3INI3_VIBPH</name>
<comment type="caution">
    <text evidence="1">The sequence shown here is derived from an EMBL/GenBank/DDBJ whole genome shotgun (WGS) entry which is preliminary data.</text>
</comment>